<keyword evidence="2 6" id="KW-0378">Hydrolase</keyword>
<dbReference type="Pfam" id="PF00232">
    <property type="entry name" value="Glyco_hydro_1"/>
    <property type="match status" value="1"/>
</dbReference>
<proteinExistence type="inferred from homology"/>
<dbReference type="EMBL" id="JAFLVR010000012">
    <property type="protein sequence ID" value="MBO0451790.1"/>
    <property type="molecule type" value="Genomic_DNA"/>
</dbReference>
<comment type="caution">
    <text evidence="7">The sequence shown here is derived from an EMBL/GenBank/DDBJ whole genome shotgun (WGS) entry which is preliminary data.</text>
</comment>
<evidence type="ECO:0000256" key="4">
    <source>
        <dbReference type="PROSITE-ProRule" id="PRU10055"/>
    </source>
</evidence>
<dbReference type="Proteomes" id="UP000664495">
    <property type="component" value="Unassembled WGS sequence"/>
</dbReference>
<evidence type="ECO:0000313" key="7">
    <source>
        <dbReference type="EMBL" id="MBO0451790.1"/>
    </source>
</evidence>
<dbReference type="RefSeq" id="WP_207107572.1">
    <property type="nucleotide sequence ID" value="NZ_JAFLVR010000012.1"/>
</dbReference>
<evidence type="ECO:0000256" key="1">
    <source>
        <dbReference type="ARBA" id="ARBA00010838"/>
    </source>
</evidence>
<dbReference type="GO" id="GO:0016787">
    <property type="term" value="F:hydrolase activity"/>
    <property type="evidence" value="ECO:0007669"/>
    <property type="project" value="UniProtKB-KW"/>
</dbReference>
<keyword evidence="8" id="KW-1185">Reference proteome</keyword>
<evidence type="ECO:0000256" key="6">
    <source>
        <dbReference type="RuleBase" id="RU004468"/>
    </source>
</evidence>
<feature type="active site" description="Nucleophile" evidence="4">
    <location>
        <position position="382"/>
    </location>
</feature>
<evidence type="ECO:0000256" key="2">
    <source>
        <dbReference type="ARBA" id="ARBA00022801"/>
    </source>
</evidence>
<dbReference type="InterPro" id="IPR018120">
    <property type="entry name" value="Glyco_hydro_1_AS"/>
</dbReference>
<organism evidence="7 8">
    <name type="scientific">Candidatus Enterococcus murrayae</name>
    <dbReference type="NCBI Taxonomy" id="2815321"/>
    <lineage>
        <taxon>Bacteria</taxon>
        <taxon>Bacillati</taxon>
        <taxon>Bacillota</taxon>
        <taxon>Bacilli</taxon>
        <taxon>Lactobacillales</taxon>
        <taxon>Enterococcaceae</taxon>
        <taxon>Enterococcus</taxon>
    </lineage>
</organism>
<reference evidence="7 8" key="1">
    <citation type="submission" date="2021-03" db="EMBL/GenBank/DDBJ databases">
        <title>Enterococcal diversity collection.</title>
        <authorList>
            <person name="Gilmore M.S."/>
            <person name="Schwartzman J."/>
            <person name="Van Tyne D."/>
            <person name="Martin M."/>
            <person name="Earl A.M."/>
            <person name="Manson A.L."/>
            <person name="Straub T."/>
            <person name="Salamzade R."/>
            <person name="Saavedra J."/>
            <person name="Lebreton F."/>
            <person name="Prichula J."/>
            <person name="Schaufler K."/>
            <person name="Gaca A."/>
            <person name="Sgardioli B."/>
            <person name="Wagenaar J."/>
            <person name="Strong T."/>
        </authorList>
    </citation>
    <scope>NUCLEOTIDE SEQUENCE [LARGE SCALE GENOMIC DNA]</scope>
    <source>
        <strain evidence="7 8">MJM16</strain>
    </source>
</reference>
<evidence type="ECO:0000256" key="5">
    <source>
        <dbReference type="RuleBase" id="RU003690"/>
    </source>
</evidence>
<keyword evidence="3 6" id="KW-0326">Glycosidase</keyword>
<dbReference type="SUPFAM" id="SSF51445">
    <property type="entry name" value="(Trans)glycosidases"/>
    <property type="match status" value="1"/>
</dbReference>
<dbReference type="Gene3D" id="3.20.20.80">
    <property type="entry name" value="Glycosidases"/>
    <property type="match status" value="1"/>
</dbReference>
<accession>A0ABS3HEA6</accession>
<dbReference type="PANTHER" id="PTHR10353:SF122">
    <property type="entry name" value="6-PHOSPHO-BETA-GLUCOSIDASE ASCB-RELATED"/>
    <property type="match status" value="1"/>
</dbReference>
<dbReference type="PRINTS" id="PR00131">
    <property type="entry name" value="GLHYDRLASE1"/>
</dbReference>
<dbReference type="PANTHER" id="PTHR10353">
    <property type="entry name" value="GLYCOSYL HYDROLASE"/>
    <property type="match status" value="1"/>
</dbReference>
<name>A0ABS3HEA6_9ENTE</name>
<evidence type="ECO:0000256" key="3">
    <source>
        <dbReference type="ARBA" id="ARBA00023295"/>
    </source>
</evidence>
<dbReference type="InterPro" id="IPR033132">
    <property type="entry name" value="GH_1_N_CS"/>
</dbReference>
<evidence type="ECO:0000313" key="8">
    <source>
        <dbReference type="Proteomes" id="UP000664495"/>
    </source>
</evidence>
<sequence>MPLRKDFLWGGAIAANQVEGAWNEDNKGMSVADVATFKPNVDVKDYKAHNTVTSEMIQQARTDSEIMWYPKRRGIDFYHRYKEDIQLFAEMGFKSLRISIAWTRLFPTGEEKEANAAGIEFYKNVFRELKKYKIEPIVTLSHYEMPLALSEKYNGWVDRKLVDLFVNYAEVCFKEFGEYVTYWLTFNEIDSVGRHPFTTAGIVEDKCIDYSLEDAIYQALHHQYVAAAIATKLCHELIPGSQMGCMLTKLTTYPNTCRPEDVLLSLESNLNNYAHADIQIFGEYPTLYKQQLKNKGITITKADEDDKLLKEYTADYLAFSYYMSRTESSDSSLEQTSGNTIMGVKNPYLPSTEWGWQVDPVGLKISLLELQDRYNVPLIIVENGMGAKDELTPDGEIHDSYRINYLRQHIKEILEAVEAGVNLFGYTSWAPIDLISVSTSQMSKRYGYIYVDQDDLGEGTLQRIKKDSFFWYKKVIENNGDILD</sequence>
<dbReference type="InterPro" id="IPR017853">
    <property type="entry name" value="GH"/>
</dbReference>
<dbReference type="InterPro" id="IPR001360">
    <property type="entry name" value="Glyco_hydro_1"/>
</dbReference>
<gene>
    <name evidence="7" type="ORF">JZO85_05880</name>
</gene>
<comment type="similarity">
    <text evidence="1 5">Belongs to the glycosyl hydrolase 1 family.</text>
</comment>
<dbReference type="PROSITE" id="PS00572">
    <property type="entry name" value="GLYCOSYL_HYDROL_F1_1"/>
    <property type="match status" value="1"/>
</dbReference>
<dbReference type="PROSITE" id="PS00653">
    <property type="entry name" value="GLYCOSYL_HYDROL_F1_2"/>
    <property type="match status" value="1"/>
</dbReference>
<protein>
    <submittedName>
        <fullName evidence="7">Glycoside hydrolase family 1 protein</fullName>
    </submittedName>
</protein>